<evidence type="ECO:0000256" key="2">
    <source>
        <dbReference type="ARBA" id="ARBA00023134"/>
    </source>
</evidence>
<dbReference type="InterPro" id="IPR020850">
    <property type="entry name" value="GED_dom"/>
</dbReference>
<dbReference type="Gene3D" id="1.20.120.1240">
    <property type="entry name" value="Dynamin, middle domain"/>
    <property type="match status" value="1"/>
</dbReference>
<protein>
    <submittedName>
        <fullName evidence="6">Uncharacterized protein</fullName>
    </submittedName>
</protein>
<organism evidence="6 7">
    <name type="scientific">Exserohilum turcicum (strain 28A)</name>
    <name type="common">Northern leaf blight fungus</name>
    <name type="synonym">Setosphaeria turcica</name>
    <dbReference type="NCBI Taxonomy" id="671987"/>
    <lineage>
        <taxon>Eukaryota</taxon>
        <taxon>Fungi</taxon>
        <taxon>Dikarya</taxon>
        <taxon>Ascomycota</taxon>
        <taxon>Pezizomycotina</taxon>
        <taxon>Dothideomycetes</taxon>
        <taxon>Pleosporomycetidae</taxon>
        <taxon>Pleosporales</taxon>
        <taxon>Pleosporineae</taxon>
        <taxon>Pleosporaceae</taxon>
        <taxon>Exserohilum</taxon>
    </lineage>
</organism>
<dbReference type="SMART" id="SM00053">
    <property type="entry name" value="DYNc"/>
    <property type="match status" value="1"/>
</dbReference>
<feature type="domain" description="GED" evidence="4">
    <location>
        <begin position="703"/>
        <end position="800"/>
    </location>
</feature>
<feature type="domain" description="Dynamin-type G" evidence="5">
    <location>
        <begin position="73"/>
        <end position="395"/>
    </location>
</feature>
<dbReference type="EMBL" id="KB908548">
    <property type="protein sequence ID" value="EOA88238.1"/>
    <property type="molecule type" value="Genomic_DNA"/>
</dbReference>
<dbReference type="HOGENOM" id="CLU_008964_4_0_1"/>
<reference evidence="6 7" key="2">
    <citation type="journal article" date="2013" name="PLoS Genet.">
        <title>Comparative genome structure, secondary metabolite, and effector coding capacity across Cochliobolus pathogens.</title>
        <authorList>
            <person name="Condon B.J."/>
            <person name="Leng Y."/>
            <person name="Wu D."/>
            <person name="Bushley K.E."/>
            <person name="Ohm R.A."/>
            <person name="Otillar R."/>
            <person name="Martin J."/>
            <person name="Schackwitz W."/>
            <person name="Grimwood J."/>
            <person name="MohdZainudin N."/>
            <person name="Xue C."/>
            <person name="Wang R."/>
            <person name="Manning V.A."/>
            <person name="Dhillon B."/>
            <person name="Tu Z.J."/>
            <person name="Steffenson B.J."/>
            <person name="Salamov A."/>
            <person name="Sun H."/>
            <person name="Lowry S."/>
            <person name="LaButti K."/>
            <person name="Han J."/>
            <person name="Copeland A."/>
            <person name="Lindquist E."/>
            <person name="Barry K."/>
            <person name="Schmutz J."/>
            <person name="Baker S.E."/>
            <person name="Ciuffetti L.M."/>
            <person name="Grigoriev I.V."/>
            <person name="Zhong S."/>
            <person name="Turgeon B.G."/>
        </authorList>
    </citation>
    <scope>NUCLEOTIDE SEQUENCE [LARGE SCALE GENOMIC DNA]</scope>
    <source>
        <strain evidence="7">28A</strain>
    </source>
</reference>
<dbReference type="PRINTS" id="PR00195">
    <property type="entry name" value="DYNAMIN"/>
</dbReference>
<dbReference type="GO" id="GO:0005737">
    <property type="term" value="C:cytoplasm"/>
    <property type="evidence" value="ECO:0007669"/>
    <property type="project" value="TreeGrafter"/>
</dbReference>
<feature type="compositionally biased region" description="Acidic residues" evidence="3">
    <location>
        <begin position="503"/>
        <end position="518"/>
    </location>
</feature>
<evidence type="ECO:0000313" key="6">
    <source>
        <dbReference type="EMBL" id="EOA88238.1"/>
    </source>
</evidence>
<dbReference type="GO" id="GO:0008017">
    <property type="term" value="F:microtubule binding"/>
    <property type="evidence" value="ECO:0007669"/>
    <property type="project" value="TreeGrafter"/>
</dbReference>
<proteinExistence type="predicted"/>
<dbReference type="PROSITE" id="PS51388">
    <property type="entry name" value="GED"/>
    <property type="match status" value="1"/>
</dbReference>
<dbReference type="PANTHER" id="PTHR11566">
    <property type="entry name" value="DYNAMIN"/>
    <property type="match status" value="1"/>
</dbReference>
<keyword evidence="7" id="KW-1185">Reference proteome</keyword>
<dbReference type="eggNOG" id="KOG0446">
    <property type="taxonomic scope" value="Eukaryota"/>
</dbReference>
<keyword evidence="1" id="KW-0547">Nucleotide-binding</keyword>
<keyword evidence="2" id="KW-0342">GTP-binding</keyword>
<dbReference type="PROSITE" id="PS51718">
    <property type="entry name" value="G_DYNAMIN_2"/>
    <property type="match status" value="1"/>
</dbReference>
<dbReference type="STRING" id="671987.R0K5C6"/>
<dbReference type="GeneID" id="19404417"/>
<name>R0K5C6_EXST2</name>
<gene>
    <name evidence="6" type="ORF">SETTUDRAFT_38908</name>
</gene>
<dbReference type="InterPro" id="IPR022812">
    <property type="entry name" value="Dynamin"/>
</dbReference>
<feature type="region of interest" description="Disordered" evidence="3">
    <location>
        <begin position="495"/>
        <end position="562"/>
    </location>
</feature>
<dbReference type="Gene3D" id="3.40.50.300">
    <property type="entry name" value="P-loop containing nucleotide triphosphate hydrolases"/>
    <property type="match status" value="1"/>
</dbReference>
<reference evidence="6 7" key="1">
    <citation type="journal article" date="2012" name="PLoS Pathog.">
        <title>Diverse lifestyles and strategies of plant pathogenesis encoded in the genomes of eighteen Dothideomycetes fungi.</title>
        <authorList>
            <person name="Ohm R.A."/>
            <person name="Feau N."/>
            <person name="Henrissat B."/>
            <person name="Schoch C.L."/>
            <person name="Horwitz B.A."/>
            <person name="Barry K.W."/>
            <person name="Condon B.J."/>
            <person name="Copeland A.C."/>
            <person name="Dhillon B."/>
            <person name="Glaser F."/>
            <person name="Hesse C.N."/>
            <person name="Kosti I."/>
            <person name="LaButti K."/>
            <person name="Lindquist E.A."/>
            <person name="Lucas S."/>
            <person name="Salamov A.A."/>
            <person name="Bradshaw R.E."/>
            <person name="Ciuffetti L."/>
            <person name="Hamelin R.C."/>
            <person name="Kema G.H.J."/>
            <person name="Lawrence C."/>
            <person name="Scott J.A."/>
            <person name="Spatafora J.W."/>
            <person name="Turgeon B.G."/>
            <person name="de Wit P.J.G.M."/>
            <person name="Zhong S."/>
            <person name="Goodwin S.B."/>
            <person name="Grigoriev I.V."/>
        </authorList>
    </citation>
    <scope>NUCLEOTIDE SEQUENCE [LARGE SCALE GENOMIC DNA]</scope>
    <source>
        <strain evidence="7">28A</strain>
    </source>
</reference>
<dbReference type="Pfam" id="PF00350">
    <property type="entry name" value="Dynamin_N"/>
    <property type="match status" value="1"/>
</dbReference>
<sequence length="830" mass="93788">MARTKPDGDGDAVAHLSEDLEPIHLADQDDYDLALNNQPPSSEPPGIGSLGVHVKEVIATINRLEGLGLQRMEIPPPKCIVLGEQSAGKSSVIEAISGIKLPRADGTCTRCPLFIKLEPSEDPPANWSASVSFRREFNYDGKTGRGADRRFPGWFRLSQPSIVHFAATEDANDLENIIIRAQRATVSPLVDFREFLRPCLPNEKDHHHCDFSPNIVCISITQPALPALSFYDLPGVIGQAETEESQFLVKFVRDLVTDYVKDPETLILVCCSLETDMANSTAGGIARQLKATDRCIGVLTKPDRLPDGSRHDKLVEVFDQKRFVLGHGYFVLKNLNQDQINAGITHQQARAQEQDFFSQDATWSTFKDYQHRFGTVNLQRFLSRKLAEQIIKKLPIIEEQINMRLGQVETGLEQFPEPPTHNASRIISDVILDFSQELRKEIEAEFPYKVWRNNWRALQKAFFEALIKMKPTMQTRGEEDESVYDKILATLPGSSAKKPIPITDEDDDTDDYDDEDEGSPALNTVETPTKKRKVMHPPVPSPAKTPGRRAASKAPEETMPPLFPDFSSLRKHFSLDGVRQYLAENSQSRIPGQIEPRVINNMMLEAIEHWDKPLDHFFTLLTNQVKAHVHTVFQKHFKSREGSMFHAHAWKMVEQMLDLNCHQQRTTMADETTRKDTTAADEDKLKKDERAMAVLRHEPYEVELGVVAQVYTYYVLAARRFHDAVCMRIESQFYKQLRTQMRDELENGLGLNDSREGHQNAVRLLAESPQRYNQRRELLGQRDSLVQGQKILKDLQMKQYGGGGASTASSQTASVRTPLSGEELDDLDTA</sequence>
<dbReference type="GO" id="GO:0005525">
    <property type="term" value="F:GTP binding"/>
    <property type="evidence" value="ECO:0007669"/>
    <property type="project" value="InterPro"/>
</dbReference>
<accession>R0K5C6</accession>
<dbReference type="PANTHER" id="PTHR11566:SF131">
    <property type="entry name" value="GTPASE, PUTATIVE (AFU_ORTHOLOGUE AFUA_6G07630)-RELATED"/>
    <property type="match status" value="1"/>
</dbReference>
<dbReference type="AlphaFoldDB" id="R0K5C6"/>
<dbReference type="InterPro" id="IPR030381">
    <property type="entry name" value="G_DYNAMIN_dom"/>
</dbReference>
<evidence type="ECO:0000256" key="1">
    <source>
        <dbReference type="ARBA" id="ARBA00022741"/>
    </source>
</evidence>
<dbReference type="GO" id="GO:0003924">
    <property type="term" value="F:GTPase activity"/>
    <property type="evidence" value="ECO:0007669"/>
    <property type="project" value="InterPro"/>
</dbReference>
<dbReference type="InterPro" id="IPR045063">
    <property type="entry name" value="Dynamin_N"/>
</dbReference>
<dbReference type="OrthoDB" id="5061070at2759"/>
<dbReference type="GO" id="GO:0031623">
    <property type="term" value="P:receptor internalization"/>
    <property type="evidence" value="ECO:0007669"/>
    <property type="project" value="TreeGrafter"/>
</dbReference>
<evidence type="ECO:0000313" key="7">
    <source>
        <dbReference type="Proteomes" id="UP000016935"/>
    </source>
</evidence>
<dbReference type="GO" id="GO:0005874">
    <property type="term" value="C:microtubule"/>
    <property type="evidence" value="ECO:0007669"/>
    <property type="project" value="TreeGrafter"/>
</dbReference>
<dbReference type="Proteomes" id="UP000016935">
    <property type="component" value="Unassembled WGS sequence"/>
</dbReference>
<feature type="region of interest" description="Disordered" evidence="3">
    <location>
        <begin position="800"/>
        <end position="830"/>
    </location>
</feature>
<evidence type="ECO:0000256" key="3">
    <source>
        <dbReference type="SAM" id="MobiDB-lite"/>
    </source>
</evidence>
<dbReference type="CDD" id="cd08771">
    <property type="entry name" value="DLP_1"/>
    <property type="match status" value="1"/>
</dbReference>
<dbReference type="InterPro" id="IPR001401">
    <property type="entry name" value="Dynamin_GTPase"/>
</dbReference>
<dbReference type="GO" id="GO:0005886">
    <property type="term" value="C:plasma membrane"/>
    <property type="evidence" value="ECO:0007669"/>
    <property type="project" value="TreeGrafter"/>
</dbReference>
<dbReference type="InterPro" id="IPR000375">
    <property type="entry name" value="Dynamin_stalk"/>
</dbReference>
<evidence type="ECO:0000259" key="4">
    <source>
        <dbReference type="PROSITE" id="PS51388"/>
    </source>
</evidence>
<dbReference type="Pfam" id="PF01031">
    <property type="entry name" value="Dynamin_M"/>
    <property type="match status" value="1"/>
</dbReference>
<dbReference type="RefSeq" id="XP_008024108.1">
    <property type="nucleotide sequence ID" value="XM_008025917.1"/>
</dbReference>
<dbReference type="InterPro" id="IPR027417">
    <property type="entry name" value="P-loop_NTPase"/>
</dbReference>
<dbReference type="SUPFAM" id="SSF52540">
    <property type="entry name" value="P-loop containing nucleoside triphosphate hydrolases"/>
    <property type="match status" value="1"/>
</dbReference>
<evidence type="ECO:0000259" key="5">
    <source>
        <dbReference type="PROSITE" id="PS51718"/>
    </source>
</evidence>